<dbReference type="Proteomes" id="UP000509722">
    <property type="component" value="Chromosome"/>
</dbReference>
<accession>A0AAE7E9Z2</accession>
<name>A0AAE7E9Z2_9BACT</name>
<gene>
    <name evidence="2" type="ORF">CURT_0833</name>
</gene>
<dbReference type="AlphaFoldDB" id="A0AAE7E9Z2"/>
<dbReference type="CDD" id="cd06532">
    <property type="entry name" value="Glyco_transf_25"/>
    <property type="match status" value="1"/>
</dbReference>
<dbReference type="Pfam" id="PF01755">
    <property type="entry name" value="Glyco_transf_25"/>
    <property type="match status" value="1"/>
</dbReference>
<evidence type="ECO:0000259" key="1">
    <source>
        <dbReference type="Pfam" id="PF01755"/>
    </source>
</evidence>
<dbReference type="InterPro" id="IPR002654">
    <property type="entry name" value="Glyco_trans_25"/>
</dbReference>
<organism evidence="2 3">
    <name type="scientific">Campylobacter ureolyticus</name>
    <dbReference type="NCBI Taxonomy" id="827"/>
    <lineage>
        <taxon>Bacteria</taxon>
        <taxon>Pseudomonadati</taxon>
        <taxon>Campylobacterota</taxon>
        <taxon>Epsilonproteobacteria</taxon>
        <taxon>Campylobacterales</taxon>
        <taxon>Campylobacteraceae</taxon>
        <taxon>Campylobacter</taxon>
    </lineage>
</organism>
<protein>
    <submittedName>
        <fullName evidence="2">Glycosyltransferase, family 25</fullName>
    </submittedName>
</protein>
<dbReference type="EMBL" id="CP053832">
    <property type="protein sequence ID" value="QKF84320.1"/>
    <property type="molecule type" value="Genomic_DNA"/>
</dbReference>
<evidence type="ECO:0000313" key="2">
    <source>
        <dbReference type="EMBL" id="QKF84320.1"/>
    </source>
</evidence>
<reference evidence="2 3" key="1">
    <citation type="submission" date="2020-05" db="EMBL/GenBank/DDBJ databases">
        <title>Complete genome sequencing of Campylobacter and Arcobacter type strains.</title>
        <authorList>
            <person name="Miller W.G."/>
            <person name="Yee E."/>
        </authorList>
    </citation>
    <scope>NUCLEOTIDE SEQUENCE [LARGE SCALE GENOMIC DNA]</scope>
    <source>
        <strain evidence="2 3">LMG 6451</strain>
    </source>
</reference>
<dbReference type="RefSeq" id="WP_018713014.1">
    <property type="nucleotide sequence ID" value="NZ_CP053832.1"/>
</dbReference>
<proteinExistence type="predicted"/>
<feature type="domain" description="Glycosyl transferase family 25" evidence="1">
    <location>
        <begin position="11"/>
        <end position="184"/>
    </location>
</feature>
<sequence>MNFNPKQNIQIPIYLISLCKDKVRRDTLKQIFPKSYEKFTLIDAVDGRILSAKEYYDKAMMSYKLLHKTRGFIISPSELGCTLSHIKALENFIKSNEKFAIILEDDIIGNDIDLLKIQNIAYSLDENSIFICGGQEGLKQYLYGKKIDDNFYEVSKFSYKFIYRTCCYVVTRTSAKHILKYQNKNYGIADYWNEIFKKSSIKIYYANILKHPENLLDSNIEEDRIKFKKSLFHKLFSLNAPYKIIRKFYYKFMSVWLRIIGYKKL</sequence>
<evidence type="ECO:0000313" key="3">
    <source>
        <dbReference type="Proteomes" id="UP000509722"/>
    </source>
</evidence>
<dbReference type="GeneID" id="77175736"/>